<evidence type="ECO:0000313" key="1">
    <source>
        <dbReference type="EMBL" id="KAJ8063504.1"/>
    </source>
</evidence>
<organism evidence="1 2">
    <name type="scientific">Sclerotinia nivalis</name>
    <dbReference type="NCBI Taxonomy" id="352851"/>
    <lineage>
        <taxon>Eukaryota</taxon>
        <taxon>Fungi</taxon>
        <taxon>Dikarya</taxon>
        <taxon>Ascomycota</taxon>
        <taxon>Pezizomycotina</taxon>
        <taxon>Leotiomycetes</taxon>
        <taxon>Helotiales</taxon>
        <taxon>Sclerotiniaceae</taxon>
        <taxon>Sclerotinia</taxon>
    </lineage>
</organism>
<proteinExistence type="predicted"/>
<keyword evidence="2" id="KW-1185">Reference proteome</keyword>
<gene>
    <name evidence="1" type="ORF">OCU04_007380</name>
</gene>
<dbReference type="AlphaFoldDB" id="A0A9X0AJI8"/>
<reference evidence="1" key="1">
    <citation type="submission" date="2022-11" db="EMBL/GenBank/DDBJ databases">
        <title>Genome Resource of Sclerotinia nivalis Strain SnTB1, a Plant Pathogen Isolated from American Ginseng.</title>
        <authorList>
            <person name="Fan S."/>
        </authorList>
    </citation>
    <scope>NUCLEOTIDE SEQUENCE</scope>
    <source>
        <strain evidence="1">SnTB1</strain>
    </source>
</reference>
<accession>A0A9X0AJI8</accession>
<protein>
    <submittedName>
        <fullName evidence="1">Uncharacterized protein</fullName>
    </submittedName>
</protein>
<sequence length="96" mass="11045">MKVEQLKELTEHIYGLTEKDSKLHQWVFSSLAALSLSGSLKRYPAQAADDIREFIDAFSPADDLSIHENTMRKRVAIMQFCVEIQRCHYRLRSSSG</sequence>
<evidence type="ECO:0000313" key="2">
    <source>
        <dbReference type="Proteomes" id="UP001152300"/>
    </source>
</evidence>
<dbReference type="Proteomes" id="UP001152300">
    <property type="component" value="Unassembled WGS sequence"/>
</dbReference>
<dbReference type="EMBL" id="JAPEIS010000008">
    <property type="protein sequence ID" value="KAJ8063504.1"/>
    <property type="molecule type" value="Genomic_DNA"/>
</dbReference>
<name>A0A9X0AJI8_9HELO</name>
<comment type="caution">
    <text evidence="1">The sequence shown here is derived from an EMBL/GenBank/DDBJ whole genome shotgun (WGS) entry which is preliminary data.</text>
</comment>